<name>A0A4Q2SK03_9ACTN</name>
<dbReference type="InterPro" id="IPR013094">
    <property type="entry name" value="AB_hydrolase_3"/>
</dbReference>
<sequence>MPVYDVDPEVAEGLAEIFGVDPGLPLARGDWRARRAATHAMFAEMWRLRPPPVDVATEDVVIAGGSGQPMTVRVYRKRGQEEGAVLLYLHGGGMIMGDLETHDGVCRTYASDTGLAVVAVDYRRAPEHPFPAPVDDCVAALGWIATGGVRLGLDPARVVIGGESAGGGLAAAVALRAGDEGGPRPVGQLLLYPMLDDRTYVKDEALERVAVWSYEDHVTAWSCYLGAGVASRRAAAPLRADDLRGLPPTYLECGELDVFRQENVAFALRLLQAGVRLEMHLHPGAPHAFELFAPRAAVSRRAMVDRRRALHAFVGIGP</sequence>
<dbReference type="Gene3D" id="3.40.50.1820">
    <property type="entry name" value="alpha/beta hydrolase"/>
    <property type="match status" value="1"/>
</dbReference>
<dbReference type="AlphaFoldDB" id="A0A4Q2SK03"/>
<dbReference type="OrthoDB" id="3181909at2"/>
<proteinExistence type="predicted"/>
<dbReference type="SUPFAM" id="SSF53474">
    <property type="entry name" value="alpha/beta-Hydrolases"/>
    <property type="match status" value="1"/>
</dbReference>
<evidence type="ECO:0000313" key="3">
    <source>
        <dbReference type="EMBL" id="RYC05946.1"/>
    </source>
</evidence>
<dbReference type="Pfam" id="PF07859">
    <property type="entry name" value="Abhydrolase_3"/>
    <property type="match status" value="1"/>
</dbReference>
<dbReference type="RefSeq" id="WP_129428082.1">
    <property type="nucleotide sequence ID" value="NZ_SDWV01000019.1"/>
</dbReference>
<gene>
    <name evidence="3" type="ORF">EUA94_16980</name>
</gene>
<reference evidence="3 4" key="1">
    <citation type="submission" date="2019-01" db="EMBL/GenBank/DDBJ databases">
        <title>Novel species of Nocardioides.</title>
        <authorList>
            <person name="Liu Q."/>
            <person name="X Y.-H."/>
        </authorList>
    </citation>
    <scope>NUCLEOTIDE SEQUENCE [LARGE SCALE GENOMIC DNA]</scope>
    <source>
        <strain evidence="3 4">HLT2-9</strain>
    </source>
</reference>
<dbReference type="PANTHER" id="PTHR48081:SF8">
    <property type="entry name" value="ALPHA_BETA HYDROLASE FOLD-3 DOMAIN-CONTAINING PROTEIN-RELATED"/>
    <property type="match status" value="1"/>
</dbReference>
<keyword evidence="1 3" id="KW-0378">Hydrolase</keyword>
<evidence type="ECO:0000313" key="4">
    <source>
        <dbReference type="Proteomes" id="UP000291101"/>
    </source>
</evidence>
<protein>
    <submittedName>
        <fullName evidence="3">Alpha/beta hydrolase</fullName>
    </submittedName>
</protein>
<dbReference type="InterPro" id="IPR050300">
    <property type="entry name" value="GDXG_lipolytic_enzyme"/>
</dbReference>
<dbReference type="Proteomes" id="UP000291101">
    <property type="component" value="Unassembled WGS sequence"/>
</dbReference>
<comment type="caution">
    <text evidence="3">The sequence shown here is derived from an EMBL/GenBank/DDBJ whole genome shotgun (WGS) entry which is preliminary data.</text>
</comment>
<organism evidence="3 4">
    <name type="scientific">Nocardioides zhouii</name>
    <dbReference type="NCBI Taxonomy" id="1168729"/>
    <lineage>
        <taxon>Bacteria</taxon>
        <taxon>Bacillati</taxon>
        <taxon>Actinomycetota</taxon>
        <taxon>Actinomycetes</taxon>
        <taxon>Propionibacteriales</taxon>
        <taxon>Nocardioidaceae</taxon>
        <taxon>Nocardioides</taxon>
    </lineage>
</organism>
<keyword evidence="4" id="KW-1185">Reference proteome</keyword>
<accession>A0A4Q2SK03</accession>
<dbReference type="InterPro" id="IPR029058">
    <property type="entry name" value="AB_hydrolase_fold"/>
</dbReference>
<dbReference type="GO" id="GO:0016787">
    <property type="term" value="F:hydrolase activity"/>
    <property type="evidence" value="ECO:0007669"/>
    <property type="project" value="UniProtKB-KW"/>
</dbReference>
<feature type="domain" description="Alpha/beta hydrolase fold-3" evidence="2">
    <location>
        <begin position="86"/>
        <end position="290"/>
    </location>
</feature>
<dbReference type="PANTHER" id="PTHR48081">
    <property type="entry name" value="AB HYDROLASE SUPERFAMILY PROTEIN C4A8.06C"/>
    <property type="match status" value="1"/>
</dbReference>
<dbReference type="EMBL" id="SDWV01000019">
    <property type="protein sequence ID" value="RYC05946.1"/>
    <property type="molecule type" value="Genomic_DNA"/>
</dbReference>
<evidence type="ECO:0000256" key="1">
    <source>
        <dbReference type="ARBA" id="ARBA00022801"/>
    </source>
</evidence>
<evidence type="ECO:0000259" key="2">
    <source>
        <dbReference type="Pfam" id="PF07859"/>
    </source>
</evidence>